<dbReference type="Proteomes" id="UP000616201">
    <property type="component" value="Unassembled WGS sequence"/>
</dbReference>
<proteinExistence type="predicted"/>
<accession>A0A928V1A9</accession>
<dbReference type="AlphaFoldDB" id="A0A928V1A9"/>
<keyword evidence="3" id="KW-1185">Reference proteome</keyword>
<feature type="transmembrane region" description="Helical" evidence="1">
    <location>
        <begin position="6"/>
        <end position="24"/>
    </location>
</feature>
<keyword evidence="1" id="KW-0812">Transmembrane</keyword>
<protein>
    <submittedName>
        <fullName evidence="2">Uncharacterized protein</fullName>
    </submittedName>
</protein>
<keyword evidence="1" id="KW-1133">Transmembrane helix</keyword>
<comment type="caution">
    <text evidence="2">The sequence shown here is derived from an EMBL/GenBank/DDBJ whole genome shotgun (WGS) entry which is preliminary data.</text>
</comment>
<evidence type="ECO:0000313" key="2">
    <source>
        <dbReference type="EMBL" id="MBE8714834.1"/>
    </source>
</evidence>
<dbReference type="RefSeq" id="WP_196936694.1">
    <property type="nucleotide sequence ID" value="NZ_MU158698.1"/>
</dbReference>
<sequence>MNWTNFLLTLTLLYLSYYGLNLLYDLFRARKATRHDSAGEVLFFDEDVKPQLILPKEEQPEDLDSSTEGIEVESIPQITALPSPQVVPSSDLIQSTGAVGLKELFNLAKDNLIEFTGAISY</sequence>
<evidence type="ECO:0000313" key="3">
    <source>
        <dbReference type="Proteomes" id="UP000616201"/>
    </source>
</evidence>
<name>A0A928V1A9_9SPHI</name>
<gene>
    <name evidence="2" type="ORF">C4F49_14205</name>
</gene>
<reference evidence="2" key="1">
    <citation type="submission" date="2018-02" db="EMBL/GenBank/DDBJ databases">
        <authorList>
            <person name="Vasarhelyi B.M."/>
            <person name="Deshmukh S."/>
            <person name="Balint B."/>
            <person name="Kukolya J."/>
        </authorList>
    </citation>
    <scope>NUCLEOTIDE SEQUENCE</scope>
    <source>
        <strain evidence="2">KB22</strain>
    </source>
</reference>
<dbReference type="EMBL" id="PRDK01000008">
    <property type="protein sequence ID" value="MBE8714834.1"/>
    <property type="molecule type" value="Genomic_DNA"/>
</dbReference>
<organism evidence="2 3">
    <name type="scientific">Sphingobacterium hungaricum</name>
    <dbReference type="NCBI Taxonomy" id="2082723"/>
    <lineage>
        <taxon>Bacteria</taxon>
        <taxon>Pseudomonadati</taxon>
        <taxon>Bacteroidota</taxon>
        <taxon>Sphingobacteriia</taxon>
        <taxon>Sphingobacteriales</taxon>
        <taxon>Sphingobacteriaceae</taxon>
        <taxon>Sphingobacterium</taxon>
    </lineage>
</organism>
<keyword evidence="1" id="KW-0472">Membrane</keyword>
<evidence type="ECO:0000256" key="1">
    <source>
        <dbReference type="SAM" id="Phobius"/>
    </source>
</evidence>